<evidence type="ECO:0000256" key="2">
    <source>
        <dbReference type="ARBA" id="ARBA00024867"/>
    </source>
</evidence>
<dbReference type="EMBL" id="CP001034">
    <property type="protein sequence ID" value="ACB85708.1"/>
    <property type="molecule type" value="Genomic_DNA"/>
</dbReference>
<dbReference type="InterPro" id="IPR001789">
    <property type="entry name" value="Sig_transdc_resp-reg_receiver"/>
</dbReference>
<accession>B2A7J9</accession>
<dbReference type="InterPro" id="IPR011006">
    <property type="entry name" value="CheY-like_superfamily"/>
</dbReference>
<name>B2A7J9_NATTJ</name>
<evidence type="ECO:0000256" key="1">
    <source>
        <dbReference type="ARBA" id="ARBA00018672"/>
    </source>
</evidence>
<evidence type="ECO:0000313" key="6">
    <source>
        <dbReference type="EMBL" id="ACB85708.1"/>
    </source>
</evidence>
<gene>
    <name evidence="6" type="ordered locus">Nther_2142</name>
</gene>
<protein>
    <recommendedName>
        <fullName evidence="1">Stage 0 sporulation protein A homolog</fullName>
    </recommendedName>
</protein>
<dbReference type="SMART" id="SM00448">
    <property type="entry name" value="REC"/>
    <property type="match status" value="1"/>
</dbReference>
<feature type="modified residue" description="4-aspartylphosphate" evidence="3">
    <location>
        <position position="53"/>
    </location>
</feature>
<dbReference type="SUPFAM" id="SSF52172">
    <property type="entry name" value="CheY-like"/>
    <property type="match status" value="1"/>
</dbReference>
<dbReference type="OrthoDB" id="9809318at2"/>
<feature type="domain" description="HTH LytTR-type" evidence="5">
    <location>
        <begin position="136"/>
        <end position="237"/>
    </location>
</feature>
<evidence type="ECO:0000313" key="7">
    <source>
        <dbReference type="Proteomes" id="UP000001683"/>
    </source>
</evidence>
<dbReference type="Pfam" id="PF04397">
    <property type="entry name" value="LytTR"/>
    <property type="match status" value="1"/>
</dbReference>
<comment type="function">
    <text evidence="2">May play the central regulatory role in sporulation. It may be an element of the effector pathway responsible for the activation of sporulation genes in response to nutritional stress. Spo0A may act in concert with spo0H (a sigma factor) to control the expression of some genes that are critical to the sporulation process.</text>
</comment>
<dbReference type="RefSeq" id="WP_012448563.1">
    <property type="nucleotide sequence ID" value="NC_010718.1"/>
</dbReference>
<dbReference type="PANTHER" id="PTHR37299:SF1">
    <property type="entry name" value="STAGE 0 SPORULATION PROTEIN A HOMOLOG"/>
    <property type="match status" value="1"/>
</dbReference>
<dbReference type="Pfam" id="PF00072">
    <property type="entry name" value="Response_reg"/>
    <property type="match status" value="1"/>
</dbReference>
<dbReference type="PROSITE" id="PS50110">
    <property type="entry name" value="RESPONSE_REGULATORY"/>
    <property type="match status" value="1"/>
</dbReference>
<dbReference type="Gene3D" id="3.40.50.2300">
    <property type="match status" value="1"/>
</dbReference>
<evidence type="ECO:0000256" key="3">
    <source>
        <dbReference type="PROSITE-ProRule" id="PRU00169"/>
    </source>
</evidence>
<dbReference type="Gene3D" id="2.40.50.1020">
    <property type="entry name" value="LytTr DNA-binding domain"/>
    <property type="match status" value="1"/>
</dbReference>
<dbReference type="Proteomes" id="UP000001683">
    <property type="component" value="Chromosome"/>
</dbReference>
<dbReference type="PROSITE" id="PS50930">
    <property type="entry name" value="HTH_LYTTR"/>
    <property type="match status" value="1"/>
</dbReference>
<dbReference type="InParanoid" id="B2A7J9"/>
<dbReference type="SMART" id="SM00850">
    <property type="entry name" value="LytTR"/>
    <property type="match status" value="1"/>
</dbReference>
<evidence type="ECO:0000259" key="5">
    <source>
        <dbReference type="PROSITE" id="PS50930"/>
    </source>
</evidence>
<keyword evidence="3" id="KW-0597">Phosphoprotein</keyword>
<dbReference type="InterPro" id="IPR007492">
    <property type="entry name" value="LytTR_DNA-bd_dom"/>
</dbReference>
<organism evidence="6 7">
    <name type="scientific">Natranaerobius thermophilus (strain ATCC BAA-1301 / DSM 18059 / JW/NM-WN-LF)</name>
    <dbReference type="NCBI Taxonomy" id="457570"/>
    <lineage>
        <taxon>Bacteria</taxon>
        <taxon>Bacillati</taxon>
        <taxon>Bacillota</taxon>
        <taxon>Clostridia</taxon>
        <taxon>Natranaerobiales</taxon>
        <taxon>Natranaerobiaceae</taxon>
        <taxon>Natranaerobius</taxon>
    </lineage>
</organism>
<reference evidence="6 7" key="2">
    <citation type="journal article" date="2011" name="J. Bacteriol.">
        <title>Complete genome sequence of the anaerobic, halophilic alkalithermophile Natranaerobius thermophilus JW/NM-WN-LF.</title>
        <authorList>
            <person name="Zhao B."/>
            <person name="Mesbah N.M."/>
            <person name="Dalin E."/>
            <person name="Goodwin L."/>
            <person name="Nolan M."/>
            <person name="Pitluck S."/>
            <person name="Chertkov O."/>
            <person name="Brettin T.S."/>
            <person name="Han J."/>
            <person name="Larimer F.W."/>
            <person name="Land M.L."/>
            <person name="Hauser L."/>
            <person name="Kyrpides N."/>
            <person name="Wiegel J."/>
        </authorList>
    </citation>
    <scope>NUCLEOTIDE SEQUENCE [LARGE SCALE GENOMIC DNA]</scope>
    <source>
        <strain evidence="7">ATCC BAA-1301 / DSM 18059 / JW/NM-WN-LF</strain>
    </source>
</reference>
<feature type="domain" description="Response regulatory" evidence="4">
    <location>
        <begin position="2"/>
        <end position="118"/>
    </location>
</feature>
<sequence length="238" mass="27953">MKLLILEDENFTRKYLKELVQRNKNIDEVYATGDVNEALEIVGSELPQIGLIDIELPEQYINGLEASRTAQQINPEMEFIFVTAYSQYALKSFEVHPYDYFVKPVGEENLLESVNNIVERIKANLSYKKLILDEPGEVLQIPMHKILFLEKIKEQKKVSIYLEDDEVYQVSKTLNELEEMLDINFVRSHRSYIVNKHKIRKITAISQKFYEAYFENFDKTALVSRYRLDLLKKSLSET</sequence>
<reference evidence="6 7" key="1">
    <citation type="submission" date="2008-04" db="EMBL/GenBank/DDBJ databases">
        <title>Complete sequence of chromosome of Natranaerobius thermophilus JW/NM-WN-LF.</title>
        <authorList>
            <consortium name="US DOE Joint Genome Institute"/>
            <person name="Copeland A."/>
            <person name="Lucas S."/>
            <person name="Lapidus A."/>
            <person name="Glavina del Rio T."/>
            <person name="Dalin E."/>
            <person name="Tice H."/>
            <person name="Bruce D."/>
            <person name="Goodwin L."/>
            <person name="Pitluck S."/>
            <person name="Chertkov O."/>
            <person name="Brettin T."/>
            <person name="Detter J.C."/>
            <person name="Han C."/>
            <person name="Kuske C.R."/>
            <person name="Schmutz J."/>
            <person name="Larimer F."/>
            <person name="Land M."/>
            <person name="Hauser L."/>
            <person name="Kyrpides N."/>
            <person name="Lykidis A."/>
            <person name="Mesbah N.M."/>
            <person name="Wiegel J."/>
        </authorList>
    </citation>
    <scope>NUCLEOTIDE SEQUENCE [LARGE SCALE GENOMIC DNA]</scope>
    <source>
        <strain evidence="7">ATCC BAA-1301 / DSM 18059 / JW/NM-WN-LF</strain>
    </source>
</reference>
<dbReference type="GO" id="GO:0003677">
    <property type="term" value="F:DNA binding"/>
    <property type="evidence" value="ECO:0007669"/>
    <property type="project" value="InterPro"/>
</dbReference>
<dbReference type="GO" id="GO:0000156">
    <property type="term" value="F:phosphorelay response regulator activity"/>
    <property type="evidence" value="ECO:0007669"/>
    <property type="project" value="InterPro"/>
</dbReference>
<dbReference type="HOGENOM" id="CLU_000445_14_1_9"/>
<dbReference type="PANTHER" id="PTHR37299">
    <property type="entry name" value="TRANSCRIPTIONAL REGULATOR-RELATED"/>
    <property type="match status" value="1"/>
</dbReference>
<dbReference type="AlphaFoldDB" id="B2A7J9"/>
<proteinExistence type="predicted"/>
<dbReference type="KEGG" id="nth:Nther_2142"/>
<dbReference type="InterPro" id="IPR046947">
    <property type="entry name" value="LytR-like"/>
</dbReference>
<dbReference type="eggNOG" id="COG3279">
    <property type="taxonomic scope" value="Bacteria"/>
</dbReference>
<keyword evidence="7" id="KW-1185">Reference proteome</keyword>
<evidence type="ECO:0000259" key="4">
    <source>
        <dbReference type="PROSITE" id="PS50110"/>
    </source>
</evidence>